<accession>A0A655WRK5</accession>
<protein>
    <submittedName>
        <fullName evidence="2">Uncharacterized protein</fullName>
    </submittedName>
</protein>
<organism evidence="2 3">
    <name type="scientific">Vibrio cholerae</name>
    <dbReference type="NCBI Taxonomy" id="666"/>
    <lineage>
        <taxon>Bacteria</taxon>
        <taxon>Pseudomonadati</taxon>
        <taxon>Pseudomonadota</taxon>
        <taxon>Gammaproteobacteria</taxon>
        <taxon>Vibrionales</taxon>
        <taxon>Vibrionaceae</taxon>
        <taxon>Vibrio</taxon>
    </lineage>
</organism>
<gene>
    <name evidence="2" type="ORF">ERS013165_02561</name>
</gene>
<evidence type="ECO:0000313" key="3">
    <source>
        <dbReference type="Proteomes" id="UP000044806"/>
    </source>
</evidence>
<dbReference type="AlphaFoldDB" id="A0A655WRK5"/>
<reference evidence="2 3" key="1">
    <citation type="submission" date="2015-07" db="EMBL/GenBank/DDBJ databases">
        <authorList>
            <consortium name="Pathogen Informatics"/>
        </authorList>
    </citation>
    <scope>NUCLEOTIDE SEQUENCE [LARGE SCALE GENOMIC DNA]</scope>
    <source>
        <strain evidence="2 3">A51</strain>
    </source>
</reference>
<evidence type="ECO:0000313" key="2">
    <source>
        <dbReference type="EMBL" id="CSA84123.1"/>
    </source>
</evidence>
<proteinExistence type="predicted"/>
<dbReference type="Proteomes" id="UP000044806">
    <property type="component" value="Unassembled WGS sequence"/>
</dbReference>
<sequence length="104" mass="11925">MHTSFPTDVKERKSGRQYTKTNQKRKWLFFVRLVARQGKGSDHFGQVCVNIPRLCLEYILANDVRTRESRIGRHNSLWKYWFGRSGDESHGAEPDGAGRSAVSG</sequence>
<evidence type="ECO:0000256" key="1">
    <source>
        <dbReference type="SAM" id="MobiDB-lite"/>
    </source>
</evidence>
<feature type="region of interest" description="Disordered" evidence="1">
    <location>
        <begin position="85"/>
        <end position="104"/>
    </location>
</feature>
<feature type="region of interest" description="Disordered" evidence="1">
    <location>
        <begin position="1"/>
        <end position="20"/>
    </location>
</feature>
<dbReference type="EMBL" id="CWOW01000013">
    <property type="protein sequence ID" value="CSA84123.1"/>
    <property type="molecule type" value="Genomic_DNA"/>
</dbReference>
<name>A0A655WRK5_VIBCL</name>